<evidence type="ECO:0000313" key="10">
    <source>
        <dbReference type="Proteomes" id="UP001271007"/>
    </source>
</evidence>
<evidence type="ECO:0000256" key="1">
    <source>
        <dbReference type="ARBA" id="ARBA00004477"/>
    </source>
</evidence>
<feature type="compositionally biased region" description="Polar residues" evidence="7">
    <location>
        <begin position="1"/>
        <end position="23"/>
    </location>
</feature>
<name>A0AAJ0LV84_9PEZI</name>
<keyword evidence="3 6" id="KW-0256">Endoplasmic reticulum</keyword>
<protein>
    <recommendedName>
        <fullName evidence="6">Reticulon-like protein</fullName>
    </recommendedName>
</protein>
<dbReference type="Proteomes" id="UP001271007">
    <property type="component" value="Unassembled WGS sequence"/>
</dbReference>
<dbReference type="GO" id="GO:0005789">
    <property type="term" value="C:endoplasmic reticulum membrane"/>
    <property type="evidence" value="ECO:0007669"/>
    <property type="project" value="UniProtKB-SubCell"/>
</dbReference>
<proteinExistence type="predicted"/>
<evidence type="ECO:0000256" key="3">
    <source>
        <dbReference type="ARBA" id="ARBA00022824"/>
    </source>
</evidence>
<evidence type="ECO:0000313" key="9">
    <source>
        <dbReference type="EMBL" id="KAK3056647.1"/>
    </source>
</evidence>
<feature type="domain" description="Reticulon" evidence="8">
    <location>
        <begin position="135"/>
        <end position="332"/>
    </location>
</feature>
<feature type="transmembrane region" description="Helical" evidence="6">
    <location>
        <begin position="173"/>
        <end position="192"/>
    </location>
</feature>
<accession>A0AAJ0LV84</accession>
<dbReference type="InterPro" id="IPR003388">
    <property type="entry name" value="Reticulon"/>
</dbReference>
<evidence type="ECO:0000256" key="2">
    <source>
        <dbReference type="ARBA" id="ARBA00022692"/>
    </source>
</evidence>
<organism evidence="9 10">
    <name type="scientific">Extremus antarcticus</name>
    <dbReference type="NCBI Taxonomy" id="702011"/>
    <lineage>
        <taxon>Eukaryota</taxon>
        <taxon>Fungi</taxon>
        <taxon>Dikarya</taxon>
        <taxon>Ascomycota</taxon>
        <taxon>Pezizomycotina</taxon>
        <taxon>Dothideomycetes</taxon>
        <taxon>Dothideomycetidae</taxon>
        <taxon>Mycosphaerellales</taxon>
        <taxon>Extremaceae</taxon>
        <taxon>Extremus</taxon>
    </lineage>
</organism>
<evidence type="ECO:0000256" key="5">
    <source>
        <dbReference type="ARBA" id="ARBA00023136"/>
    </source>
</evidence>
<feature type="compositionally biased region" description="Polar residues" evidence="7">
    <location>
        <begin position="43"/>
        <end position="65"/>
    </location>
</feature>
<evidence type="ECO:0000259" key="8">
    <source>
        <dbReference type="PROSITE" id="PS50845"/>
    </source>
</evidence>
<sequence>MDEQTAPAQQQYPSLNPYQGSDFNSTANTSTSTNGSAMGSLENAKNSAMNSKQYPSSSLHSTHPNHTPPPAAQQGMDSIKNSQTYQNINTGPVAEKARAETDATRNEFSNLAAAKQTPNTQAATGQNLTHYHSLFYNLLSWENPRATGISYAAIVIFIFATRYVPLVRYGLKASWVILGVMAAAEVAGKTLMGQGFASKLRPQKYYTVPRETLESVMEDLVELANFFVIEFQRIVFAENVYVTIGAFTTALITYFLVKITPAWGLALLFTTLAYFVPLAYLQNQELIDHHITNASNMVSQQTEQLRDIASQQTNKAVEASSSAFKTYGARASEMVGQAKQTAVDKGVVKQETADQMPGSTQAKPDDFPSAPTAVPQQDGAAESLTFADTKKEEQEPLLA</sequence>
<feature type="region of interest" description="Disordered" evidence="7">
    <location>
        <begin position="349"/>
        <end position="399"/>
    </location>
</feature>
<dbReference type="EMBL" id="JAWDJX010000005">
    <property type="protein sequence ID" value="KAK3056647.1"/>
    <property type="molecule type" value="Genomic_DNA"/>
</dbReference>
<keyword evidence="4 6" id="KW-1133">Transmembrane helix</keyword>
<keyword evidence="5 6" id="KW-0472">Membrane</keyword>
<comment type="caution">
    <text evidence="9">The sequence shown here is derived from an EMBL/GenBank/DDBJ whole genome shotgun (WGS) entry which is preliminary data.</text>
</comment>
<feature type="transmembrane region" description="Helical" evidence="6">
    <location>
        <begin position="148"/>
        <end position="167"/>
    </location>
</feature>
<keyword evidence="2 6" id="KW-0812">Transmembrane</keyword>
<dbReference type="AlphaFoldDB" id="A0AAJ0LV84"/>
<reference evidence="9" key="1">
    <citation type="submission" date="2023-04" db="EMBL/GenBank/DDBJ databases">
        <title>Black Yeasts Isolated from many extreme environments.</title>
        <authorList>
            <person name="Coleine C."/>
            <person name="Stajich J.E."/>
            <person name="Selbmann L."/>
        </authorList>
    </citation>
    <scope>NUCLEOTIDE SEQUENCE</scope>
    <source>
        <strain evidence="9">CCFEE 5312</strain>
    </source>
</reference>
<gene>
    <name evidence="9" type="ORF">LTR09_002440</name>
</gene>
<keyword evidence="10" id="KW-1185">Reference proteome</keyword>
<evidence type="ECO:0000256" key="4">
    <source>
        <dbReference type="ARBA" id="ARBA00022989"/>
    </source>
</evidence>
<feature type="compositionally biased region" description="Low complexity" evidence="7">
    <location>
        <begin position="24"/>
        <end position="40"/>
    </location>
</feature>
<feature type="transmembrane region" description="Helical" evidence="6">
    <location>
        <begin position="240"/>
        <end position="257"/>
    </location>
</feature>
<dbReference type="PROSITE" id="PS50845">
    <property type="entry name" value="RETICULON"/>
    <property type="match status" value="1"/>
</dbReference>
<evidence type="ECO:0000256" key="6">
    <source>
        <dbReference type="RuleBase" id="RU363132"/>
    </source>
</evidence>
<dbReference type="Pfam" id="PF02453">
    <property type="entry name" value="Reticulon"/>
    <property type="match status" value="1"/>
</dbReference>
<feature type="region of interest" description="Disordered" evidence="7">
    <location>
        <begin position="1"/>
        <end position="77"/>
    </location>
</feature>
<feature type="transmembrane region" description="Helical" evidence="6">
    <location>
        <begin position="263"/>
        <end position="281"/>
    </location>
</feature>
<feature type="compositionally biased region" description="Basic and acidic residues" evidence="7">
    <location>
        <begin position="388"/>
        <end position="399"/>
    </location>
</feature>
<comment type="subcellular location">
    <subcellularLocation>
        <location evidence="1 6">Endoplasmic reticulum membrane</location>
        <topology evidence="1 6">Multi-pass membrane protein</topology>
    </subcellularLocation>
</comment>
<evidence type="ECO:0000256" key="7">
    <source>
        <dbReference type="SAM" id="MobiDB-lite"/>
    </source>
</evidence>